<dbReference type="Proteomes" id="UP000198406">
    <property type="component" value="Unassembled WGS sequence"/>
</dbReference>
<dbReference type="PANTHER" id="PTHR35302:SF1">
    <property type="entry name" value="PROTEIN COFACTOR ASSEMBLY OF COMPLEX C SUBUNIT B CCB1, CHLOROPLASTIC"/>
    <property type="match status" value="1"/>
</dbReference>
<dbReference type="EMBL" id="BDSP01000137">
    <property type="protein sequence ID" value="GAX19645.1"/>
    <property type="molecule type" value="Genomic_DNA"/>
</dbReference>
<evidence type="ECO:0000313" key="3">
    <source>
        <dbReference type="EMBL" id="GAX19645.1"/>
    </source>
</evidence>
<sequence>MKITWIFTFLLSCATQCRAFVVTSQTNYPRLSRAMMMPMDPFVDVTQNDYFSSLLLSAVEGPPEVGGVSYSKASYYTILGLYVLSFPGVWSQVKRSTSAKIKRKTFVTAGENAAAGKSLRQQAGEIMAYMTSNNYEVVDAGETITFRGIVQRSLGQAAFLVFCTALGLLSLALVLQVQFNDVELPFGLNWYAIALLSPYAGVYYWSAGDRVDEISVKLVANADETENEIVVQGSDEELERMWRTLEWTEKGMVKIPGLLES</sequence>
<evidence type="ECO:0000256" key="1">
    <source>
        <dbReference type="SAM" id="Phobius"/>
    </source>
</evidence>
<dbReference type="Pfam" id="PF12046">
    <property type="entry name" value="CCB1"/>
    <property type="match status" value="1"/>
</dbReference>
<feature type="signal peptide" evidence="2">
    <location>
        <begin position="1"/>
        <end position="19"/>
    </location>
</feature>
<gene>
    <name evidence="3" type="ORF">FisN_19Hh227</name>
</gene>
<feature type="chain" id="PRO_5013029399" evidence="2">
    <location>
        <begin position="20"/>
        <end position="261"/>
    </location>
</feature>
<keyword evidence="1" id="KW-0812">Transmembrane</keyword>
<feature type="transmembrane region" description="Helical" evidence="1">
    <location>
        <begin position="188"/>
        <end position="207"/>
    </location>
</feature>
<keyword evidence="1" id="KW-1133">Transmembrane helix</keyword>
<feature type="transmembrane region" description="Helical" evidence="1">
    <location>
        <begin position="157"/>
        <end position="176"/>
    </location>
</feature>
<dbReference type="InParanoid" id="A0A1Z5K036"/>
<proteinExistence type="predicted"/>
<dbReference type="InterPro" id="IPR021919">
    <property type="entry name" value="CCB1"/>
</dbReference>
<protein>
    <submittedName>
        <fullName evidence="3">Uncharacterized protein</fullName>
    </submittedName>
</protein>
<keyword evidence="1" id="KW-0472">Membrane</keyword>
<evidence type="ECO:0000256" key="2">
    <source>
        <dbReference type="SAM" id="SignalP"/>
    </source>
</evidence>
<accession>A0A1Z5K036</accession>
<dbReference type="OrthoDB" id="447756at2759"/>
<comment type="caution">
    <text evidence="3">The sequence shown here is derived from an EMBL/GenBank/DDBJ whole genome shotgun (WGS) entry which is preliminary data.</text>
</comment>
<organism evidence="3 4">
    <name type="scientific">Fistulifera solaris</name>
    <name type="common">Oleaginous diatom</name>
    <dbReference type="NCBI Taxonomy" id="1519565"/>
    <lineage>
        <taxon>Eukaryota</taxon>
        <taxon>Sar</taxon>
        <taxon>Stramenopiles</taxon>
        <taxon>Ochrophyta</taxon>
        <taxon>Bacillariophyta</taxon>
        <taxon>Bacillariophyceae</taxon>
        <taxon>Bacillariophycidae</taxon>
        <taxon>Naviculales</taxon>
        <taxon>Naviculaceae</taxon>
        <taxon>Fistulifera</taxon>
    </lineage>
</organism>
<name>A0A1Z5K036_FISSO</name>
<keyword evidence="4" id="KW-1185">Reference proteome</keyword>
<keyword evidence="2" id="KW-0732">Signal</keyword>
<reference evidence="3 4" key="1">
    <citation type="journal article" date="2015" name="Plant Cell">
        <title>Oil accumulation by the oleaginous diatom Fistulifera solaris as revealed by the genome and transcriptome.</title>
        <authorList>
            <person name="Tanaka T."/>
            <person name="Maeda Y."/>
            <person name="Veluchamy A."/>
            <person name="Tanaka M."/>
            <person name="Abida H."/>
            <person name="Marechal E."/>
            <person name="Bowler C."/>
            <person name="Muto M."/>
            <person name="Sunaga Y."/>
            <person name="Tanaka M."/>
            <person name="Yoshino T."/>
            <person name="Taniguchi T."/>
            <person name="Fukuda Y."/>
            <person name="Nemoto M."/>
            <person name="Matsumoto M."/>
            <person name="Wong P.S."/>
            <person name="Aburatani S."/>
            <person name="Fujibuchi W."/>
        </authorList>
    </citation>
    <scope>NUCLEOTIDE SEQUENCE [LARGE SCALE GENOMIC DNA]</scope>
    <source>
        <strain evidence="3 4">JPCC DA0580</strain>
    </source>
</reference>
<evidence type="ECO:0000313" key="4">
    <source>
        <dbReference type="Proteomes" id="UP000198406"/>
    </source>
</evidence>
<dbReference type="PANTHER" id="PTHR35302">
    <property type="match status" value="1"/>
</dbReference>
<dbReference type="AlphaFoldDB" id="A0A1Z5K036"/>